<accession>A0A645F999</accession>
<protein>
    <submittedName>
        <fullName evidence="1">Uncharacterized protein</fullName>
    </submittedName>
</protein>
<proteinExistence type="predicted"/>
<dbReference type="AlphaFoldDB" id="A0A645F999"/>
<evidence type="ECO:0000313" key="1">
    <source>
        <dbReference type="EMBL" id="MPN10948.1"/>
    </source>
</evidence>
<organism evidence="1">
    <name type="scientific">bioreactor metagenome</name>
    <dbReference type="NCBI Taxonomy" id="1076179"/>
    <lineage>
        <taxon>unclassified sequences</taxon>
        <taxon>metagenomes</taxon>
        <taxon>ecological metagenomes</taxon>
    </lineage>
</organism>
<sequence>MSISVSLSQLVHDLLEPLDLLRRQVLSVQKRGKKQLRRAVEHLVDQLGHLLLLYLLLWNQGMAYKVGLAALYRALGYAPFDQSVGRIHIPADLLPENV</sequence>
<gene>
    <name evidence="1" type="ORF">SDC9_158246</name>
</gene>
<reference evidence="1" key="1">
    <citation type="submission" date="2019-08" db="EMBL/GenBank/DDBJ databases">
        <authorList>
            <person name="Kucharzyk K."/>
            <person name="Murdoch R.W."/>
            <person name="Higgins S."/>
            <person name="Loffler F."/>
        </authorList>
    </citation>
    <scope>NUCLEOTIDE SEQUENCE</scope>
</reference>
<comment type="caution">
    <text evidence="1">The sequence shown here is derived from an EMBL/GenBank/DDBJ whole genome shotgun (WGS) entry which is preliminary data.</text>
</comment>
<name>A0A645F999_9ZZZZ</name>
<dbReference type="EMBL" id="VSSQ01057136">
    <property type="protein sequence ID" value="MPN10948.1"/>
    <property type="molecule type" value="Genomic_DNA"/>
</dbReference>